<evidence type="ECO:0000313" key="2">
    <source>
        <dbReference type="Proteomes" id="UP000240429"/>
    </source>
</evidence>
<dbReference type="PANTHER" id="PTHR43649">
    <property type="entry name" value="ARABINOSE-BINDING PROTEIN-RELATED"/>
    <property type="match status" value="1"/>
</dbReference>
<dbReference type="EMBL" id="PYBJ01000008">
    <property type="protein sequence ID" value="PSM42526.1"/>
    <property type="molecule type" value="Genomic_DNA"/>
</dbReference>
<dbReference type="RefSeq" id="WP_107017163.1">
    <property type="nucleotide sequence ID" value="NZ_KZ679042.1"/>
</dbReference>
<dbReference type="Gene3D" id="3.40.190.10">
    <property type="entry name" value="Periplasmic binding protein-like II"/>
    <property type="match status" value="2"/>
</dbReference>
<organism evidence="1 2">
    <name type="scientific">Streptomyces dioscori</name>
    <dbReference type="NCBI Taxonomy" id="2109333"/>
    <lineage>
        <taxon>Bacteria</taxon>
        <taxon>Bacillati</taxon>
        <taxon>Actinomycetota</taxon>
        <taxon>Actinomycetes</taxon>
        <taxon>Kitasatosporales</taxon>
        <taxon>Streptomycetaceae</taxon>
        <taxon>Streptomyces</taxon>
        <taxon>Streptomyces aurantiacus group</taxon>
    </lineage>
</organism>
<name>A0A2P8Q8E8_9ACTN</name>
<accession>A0A2P8Q8E8</accession>
<proteinExistence type="predicted"/>
<evidence type="ECO:0000313" key="1">
    <source>
        <dbReference type="EMBL" id="PSM42526.1"/>
    </source>
</evidence>
<evidence type="ECO:0008006" key="3">
    <source>
        <dbReference type="Google" id="ProtNLM"/>
    </source>
</evidence>
<dbReference type="AlphaFoldDB" id="A0A2P8Q8E8"/>
<keyword evidence="2" id="KW-1185">Reference proteome</keyword>
<dbReference type="PANTHER" id="PTHR43649:SF14">
    <property type="entry name" value="BLR3389 PROTEIN"/>
    <property type="match status" value="1"/>
</dbReference>
<dbReference type="InterPro" id="IPR050490">
    <property type="entry name" value="Bact_solute-bd_prot1"/>
</dbReference>
<protein>
    <recommendedName>
        <fullName evidence="3">Sugar ABC transporter substrate-binding protein</fullName>
    </recommendedName>
</protein>
<gene>
    <name evidence="1" type="ORF">C6Y14_15060</name>
</gene>
<sequence>MKSVRREVRRRVLRERAGGRAGGRAGAPRRAWGTAGAVALAAVLACAGCSAPGAGKSATAGTQSFITEPVTTEQVAALGDVTLRMWADQAEKPLMKSVVPAFEKKYPNVTVDITYKSFDDLIATVVNAASGSTPPDLFQGNIGYAVDGALVKAKLVRPLDDVAATYGWLTGTGASTLAPARWNSAGTAFGDGNLYGMSPISEVQGIYYNKALLKSLDLEPPRSLSDLEKDLPVVKAAGKQPVMLGNSDQYAATHIFSDLAVTEQSPASISDWIGGKAGTTFATDGNEKAADTMADWAKKGYFGSGYDGLSNEDAIARFAKGSGAFFVGGSWNGAKLDPEKFGFGALTTGGAGATASPWHIAASSKATPAAVAFLAALHTPEAGQEILDTGRLPVVTDGVKGANSLQSQTLDVLKRTIAAGTQVGYYDWSATDMLSVMGGKLQEVMAGRTSSAAFTKAVQDSWQKARKSE</sequence>
<dbReference type="Proteomes" id="UP000240429">
    <property type="component" value="Unassembled WGS sequence"/>
</dbReference>
<dbReference type="SUPFAM" id="SSF53850">
    <property type="entry name" value="Periplasmic binding protein-like II"/>
    <property type="match status" value="1"/>
</dbReference>
<dbReference type="InterPro" id="IPR006059">
    <property type="entry name" value="SBP"/>
</dbReference>
<dbReference type="Pfam" id="PF01547">
    <property type="entry name" value="SBP_bac_1"/>
    <property type="match status" value="1"/>
</dbReference>
<comment type="caution">
    <text evidence="1">The sequence shown here is derived from an EMBL/GenBank/DDBJ whole genome shotgun (WGS) entry which is preliminary data.</text>
</comment>
<reference evidence="1 2" key="1">
    <citation type="submission" date="2018-03" db="EMBL/GenBank/DDBJ databases">
        <title>Streptomyces dioscori sp. nov., a novel endophytic actinobacterium isolated from bulbil of Dioscorea bulbifera L.</title>
        <authorList>
            <person name="Zhikuan W."/>
        </authorList>
    </citation>
    <scope>NUCLEOTIDE SEQUENCE [LARGE SCALE GENOMIC DNA]</scope>
    <source>
        <strain evidence="1 2">A217</strain>
    </source>
</reference>
<dbReference type="OrthoDB" id="2509690at2"/>